<dbReference type="Gene3D" id="1.20.5.490">
    <property type="entry name" value="Single helix bin"/>
    <property type="match status" value="1"/>
</dbReference>
<feature type="disulfide bond" evidence="32">
    <location>
        <begin position="229"/>
        <end position="240"/>
    </location>
</feature>
<evidence type="ECO:0000256" key="24">
    <source>
        <dbReference type="ARBA" id="ARBA00023054"/>
    </source>
</evidence>
<evidence type="ECO:0000256" key="23">
    <source>
        <dbReference type="ARBA" id="ARBA00023046"/>
    </source>
</evidence>
<feature type="domain" description="Human immunodeficiency virus 1 envelope glycoprotein Gp120" evidence="34">
    <location>
        <begin position="33"/>
        <end position="505"/>
    </location>
</feature>
<evidence type="ECO:0000256" key="26">
    <source>
        <dbReference type="ARBA" id="ARBA00023139"/>
    </source>
</evidence>
<name>K0GGJ7_HV1</name>
<dbReference type="CDD" id="cd09909">
    <property type="entry name" value="HIV-1-like_HR1-HR2"/>
    <property type="match status" value="1"/>
</dbReference>
<comment type="caution">
    <text evidence="32 33">Lacks conserved residue(s) required for the propagation of feature annotation.</text>
</comment>
<keyword evidence="18 32" id="KW-0946">Virion</keyword>
<feature type="region of interest" description="MPER; binding to GalCer" evidence="32">
    <location>
        <begin position="656"/>
        <end position="677"/>
    </location>
</feature>
<evidence type="ECO:0000256" key="14">
    <source>
        <dbReference type="ARBA" id="ARBA00022692"/>
    </source>
</evidence>
<evidence type="ECO:0000256" key="3">
    <source>
        <dbReference type="ARBA" id="ARBA00004505"/>
    </source>
</evidence>
<keyword evidence="10 32" id="KW-1165">Clathrin-mediated endocytosis of virus by host</keyword>
<keyword evidence="12 32" id="KW-1162">Viral penetration into host cytoplasm</keyword>
<evidence type="ECO:0000256" key="11">
    <source>
        <dbReference type="ARBA" id="ARBA00022581"/>
    </source>
</evidence>
<proteinExistence type="inferred from homology"/>
<comment type="PTM">
    <text evidence="32">Specific enzymatic cleavages in vivo yield mature proteins. Envelope glycoproteins are synthesized as a inactive precursor that is heavily N-glycosylated and processed likely by host cell furin in the Golgi to yield the mature SU and TM proteins. The cleavage site between SU and TM requires the minimal sequence [KR]-X-[KR]-R. About 2 of the 9 disulfide bonds of gp41 are reduced by P4HB/PDI, following binding to CD4 receptor.</text>
</comment>
<dbReference type="GO" id="GO:0020002">
    <property type="term" value="C:host cell plasma membrane"/>
    <property type="evidence" value="ECO:0007669"/>
    <property type="project" value="UniProtKB-SubCell"/>
</dbReference>
<dbReference type="GO" id="GO:0075512">
    <property type="term" value="P:clathrin-dependent endocytosis of virus by host cell"/>
    <property type="evidence" value="ECO:0007669"/>
    <property type="project" value="UniProtKB-UniRule"/>
</dbReference>
<evidence type="ECO:0000256" key="29">
    <source>
        <dbReference type="ARBA" id="ARBA00023280"/>
    </source>
</evidence>
<feature type="disulfide bond" evidence="32">
    <location>
        <begin position="53"/>
        <end position="73"/>
    </location>
</feature>
<evidence type="ECO:0000256" key="28">
    <source>
        <dbReference type="ARBA" id="ARBA00023180"/>
    </source>
</evidence>
<keyword evidence="22 32" id="KW-1133">Transmembrane helix</keyword>
<sequence>MRVKGTQMSWQNLWRWGTLIIGLAIICSASDNLWVTVYYGVPVWKDADTTLFCASDAKAHKTEVHNVWATHACVPTDPNPQEIHLENVTENFNMWKNNMVEQMQEDVISLWDESLKPCVKLTPLCVTLNCTNATLTWTANYTADPRVGNLTEEVRNCSFNITTEIRDKKKQVQALFYKLDIVQMDNSRGNEYRLINCNTSVIKQACPKVSFDPIPIHYCTPAGYAILKCNDKKFNGTGPCKNVSSVQCTHGIKPVVSTQLLLNGSLAEEEIIIRSENLTNNAKTIIVHLNRSVEINCTRPSNNTRKSITIGPGHVFYKTGDITGEIRKAYCQMNRTLWNEVLGQVAEKLKEHFNKTIIFQPPSGGDLEITMHHFNCRGEFFYCDTSQLFNKTYTGKENDTREGENDIILPCRIKQIINMWQRVGQAMYAPPIRGRINCVSNITGIILTRDGGNNVNMTNETFRPGGGHIKDNWRSELYKYKVVEIEPLGIAPTKAKRRVVERQKRAVGIGAMIFGFLGAAGSTMGAASITLTVQARQLLSGIVQQQSNLLRAIEAQQHMLQLTVWGIKQLQARVLAVERYLRDQKFLGLWGCSGKVICTTAVPWNSTWSNKSYEEIWDNMTWTEWEREISNYTNQIYTILTESQNQQDKNEKELLELDKWASLWNWFDITRWLWYIKIFIMIVGGLIGLRIIFAVLSIVNRVRQGYSPLSFQIPIHQQREPDRPGRIEEEGGEQGRDRSVRLVSGFLALAWDDLRSLCLFSYHRLRDLILIVAKTVELLGHSSLKGLRRGWEGLKYLGNLLIYWGQELRISAISLLDAISIAVAGWTDRVIEVAQRAWRAVLHIPRRIRQGFEKALQ</sequence>
<evidence type="ECO:0000256" key="21">
    <source>
        <dbReference type="ARBA" id="ARBA00022890"/>
    </source>
</evidence>
<dbReference type="Pfam" id="PF00516">
    <property type="entry name" value="GP120"/>
    <property type="match status" value="1"/>
</dbReference>
<dbReference type="Gene3D" id="1.10.287.210">
    <property type="match status" value="1"/>
</dbReference>
<dbReference type="GO" id="GO:1903911">
    <property type="term" value="P:positive regulation of receptor clustering"/>
    <property type="evidence" value="ECO:0007669"/>
    <property type="project" value="UniProtKB-UniRule"/>
</dbReference>
<comment type="subcellular location">
    <subcellularLocation>
        <location evidence="3">Host cell membrane</location>
        <topology evidence="3">Peripheral membrane protein</topology>
    </subcellularLocation>
    <subcellularLocation>
        <location evidence="1">Host cell membrane</location>
        <topology evidence="1">Single-pass type I membrane protein</topology>
    </subcellularLocation>
    <subcellularLocation>
        <location evidence="2">Host endosome membrane</location>
        <topology evidence="2">Peripheral membrane protein</topology>
    </subcellularLocation>
    <subcellularLocation>
        <location evidence="5">Host endosome membrane</location>
        <topology evidence="5">Single-pass type I membrane protein</topology>
    </subcellularLocation>
    <subcellularLocation>
        <location evidence="6">Virion membrane</location>
        <topology evidence="6">Peripheral membrane protein</topology>
    </subcellularLocation>
    <subcellularLocation>
        <location evidence="4">Virion membrane</location>
        <topology evidence="4">Single-pass type I membrane protein</topology>
    </subcellularLocation>
</comment>
<dbReference type="GO" id="GO:0052031">
    <property type="term" value="P:symbiont-mediated perturbation of host defense response"/>
    <property type="evidence" value="ECO:0007669"/>
    <property type="project" value="UniProtKB-UniRule"/>
</dbReference>
<evidence type="ECO:0000256" key="18">
    <source>
        <dbReference type="ARBA" id="ARBA00022844"/>
    </source>
</evidence>
<evidence type="ECO:0000256" key="7">
    <source>
        <dbReference type="ARBA" id="ARBA00022506"/>
    </source>
</evidence>
<keyword evidence="16 32" id="KW-0732">Signal</keyword>
<feature type="transmembrane region" description="Helical" evidence="33">
    <location>
        <begin position="20"/>
        <end position="41"/>
    </location>
</feature>
<keyword evidence="29 32" id="KW-0899">Viral immunoevasion</keyword>
<feature type="topological domain" description="Cytoplasmic" evidence="32">
    <location>
        <begin position="700"/>
        <end position="857"/>
    </location>
</feature>
<feature type="disulfide bond" evidence="32">
    <location>
        <begin position="219"/>
        <end position="248"/>
    </location>
</feature>
<dbReference type="GO" id="GO:0019082">
    <property type="term" value="P:viral protein processing"/>
    <property type="evidence" value="ECO:0007669"/>
    <property type="project" value="UniProtKB-UniRule"/>
</dbReference>
<dbReference type="GO" id="GO:0055036">
    <property type="term" value="C:virion membrane"/>
    <property type="evidence" value="ECO:0007669"/>
    <property type="project" value="UniProtKB-SubCell"/>
</dbReference>
<evidence type="ECO:0000256" key="8">
    <source>
        <dbReference type="ARBA" id="ARBA00022510"/>
    </source>
</evidence>
<dbReference type="SUPFAM" id="SSF58069">
    <property type="entry name" value="Virus ectodomain"/>
    <property type="match status" value="1"/>
</dbReference>
<dbReference type="FunFam" id="2.170.40.20:FF:000004">
    <property type="entry name" value="Envelope glycoprotein gp160"/>
    <property type="match status" value="1"/>
</dbReference>
<feature type="chain" id="PRO_5023427978" description="Transmembrane protein gp41" evidence="32">
    <location>
        <begin position="506"/>
        <end position="857"/>
    </location>
</feature>
<feature type="region of interest" description="Immunosuppression" evidence="32">
    <location>
        <begin position="568"/>
        <end position="586"/>
    </location>
</feature>
<keyword evidence="24 32" id="KW-0175">Coiled coil</keyword>
<feature type="transmembrane region" description="Helical" evidence="33">
    <location>
        <begin position="672"/>
        <end position="699"/>
    </location>
</feature>
<dbReference type="HAMAP" id="MF_04083">
    <property type="entry name" value="HIV_ENV"/>
    <property type="match status" value="1"/>
</dbReference>
<protein>
    <recommendedName>
        <fullName evidence="32">Envelope glycoprotein gp160</fullName>
    </recommendedName>
    <alternativeName>
        <fullName evidence="32">Env polyprotein</fullName>
    </alternativeName>
    <component>
        <recommendedName>
            <fullName evidence="32">Surface protein gp120</fullName>
            <shortName evidence="32">SU</shortName>
        </recommendedName>
        <alternativeName>
            <fullName evidence="32">Glycoprotein 120</fullName>
            <shortName evidence="32">gp120</shortName>
        </alternativeName>
    </component>
    <component>
        <recommendedName>
            <fullName evidence="32">Transmembrane protein gp41</fullName>
            <shortName evidence="32">TM</shortName>
        </recommendedName>
        <alternativeName>
            <fullName evidence="32">Glycoprotein 41</fullName>
            <shortName evidence="32">gp41</shortName>
        </alternativeName>
    </component>
</protein>
<evidence type="ECO:0000256" key="32">
    <source>
        <dbReference type="HAMAP-Rule" id="MF_04083"/>
    </source>
</evidence>
<comment type="domain">
    <text evidence="32">The CD4-binding region is targeted by the antibody b12.</text>
</comment>
<evidence type="ECO:0000256" key="33">
    <source>
        <dbReference type="RuleBase" id="RU363095"/>
    </source>
</evidence>
<organismHost>
    <name type="scientific">Homo sapiens</name>
    <name type="common">Human</name>
    <dbReference type="NCBI Taxonomy" id="9606"/>
</organismHost>
<evidence type="ECO:0000259" key="34">
    <source>
        <dbReference type="Pfam" id="PF00516"/>
    </source>
</evidence>
<dbReference type="GO" id="GO:1903908">
    <property type="term" value="P:positive regulation of plasma membrane raft polarization"/>
    <property type="evidence" value="ECO:0007669"/>
    <property type="project" value="UniProtKB-UniRule"/>
</dbReference>
<dbReference type="GO" id="GO:0044175">
    <property type="term" value="C:host cell endosome membrane"/>
    <property type="evidence" value="ECO:0007669"/>
    <property type="project" value="UniProtKB-SubCell"/>
</dbReference>
<evidence type="ECO:0000256" key="12">
    <source>
        <dbReference type="ARBA" id="ARBA00022595"/>
    </source>
</evidence>
<keyword evidence="17 32" id="KW-1161">Viral attachment to host cell</keyword>
<comment type="domain">
    <text evidence="32">The YXXL motif is involved in determining the exact site of viral release at the surface of infected mononuclear cells and promotes endocytosis. YXXL and di-leucine endocytosis motifs interact directly or indirectly with the clathrin adapter complexes, opperate independently, and their activities are not additive.</text>
</comment>
<dbReference type="GO" id="GO:0039654">
    <property type="term" value="P:fusion of virus membrane with host endosome membrane"/>
    <property type="evidence" value="ECO:0007669"/>
    <property type="project" value="UniProtKB-UniRule"/>
</dbReference>
<comment type="PTM">
    <text evidence="32">Palmitoylation of the transmembrane protein and of Env polyprotein (prior to its proteolytic cleavage) is essential for their association with host cell membrane lipid rafts. Palmitoylation is therefore required for envelope trafficking to classical lipid rafts, but not for viral replication.</text>
</comment>
<evidence type="ECO:0000256" key="4">
    <source>
        <dbReference type="ARBA" id="ARBA00004563"/>
    </source>
</evidence>
<dbReference type="GO" id="GO:0019062">
    <property type="term" value="P:virion attachment to host cell"/>
    <property type="evidence" value="ECO:0007669"/>
    <property type="project" value="UniProtKB-UniRule"/>
</dbReference>
<dbReference type="InterPro" id="IPR037527">
    <property type="entry name" value="Gp160"/>
</dbReference>
<evidence type="ECO:0000256" key="22">
    <source>
        <dbReference type="ARBA" id="ARBA00022989"/>
    </source>
</evidence>
<comment type="function">
    <text evidence="32">Surface protein gp120: Attaches the virus to the host lymphoid cell by binding to the primary receptor CD4. This interaction induces a structural rearrangement creating a high affinity binding site for a chemokine coreceptor like CXCR4 and/or CCR5. Acts as a ligand for CD209/DC-SIGN and CLEC4M/DC-SIGNR, which are respectively found on dendritic cells (DCs), and on endothelial cells of liver sinusoids and lymph node sinuses. These interactions allow capture of viral particles at mucosal surfaces by these cells and subsequent transmission to permissive cells. HIV subverts the migration properties of dendritic cells to gain access to CD4+ T-cells in lymph nodes. Virus transmission to permissive T-cells occurs either in trans (without DCs infection, through viral capture and transmission), or in cis (following DCs productive infection, through the usual CD4-gp120 interaction), thereby inducing a robust infection. In trans infection, bound virions remain infectious over days and it is proposed that they are not degraded, but protected in non-lysosomal acidic organelles within the DCs close to the cell membrane thus contributing to the viral infectious potential during DCs' migration from the periphery to the lymphoid tissues. On arrival at lymphoid tissues, intact virions recycle back to DCs' cell surface allowing virus transmission to CD4+ T-cells.</text>
</comment>
<evidence type="ECO:0000256" key="2">
    <source>
        <dbReference type="ARBA" id="ARBA00004433"/>
    </source>
</evidence>
<evidence type="ECO:0000256" key="6">
    <source>
        <dbReference type="ARBA" id="ARBA00004650"/>
    </source>
</evidence>
<comment type="similarity">
    <text evidence="32">Belongs to the HIV-1 env protein family.</text>
</comment>
<dbReference type="EMBL" id="JX447240">
    <property type="protein sequence ID" value="AFU28873.1"/>
    <property type="molecule type" value="Genomic_RNA"/>
</dbReference>
<feature type="disulfide bond" evidence="32">
    <location>
        <begin position="592"/>
        <end position="598"/>
    </location>
</feature>
<comment type="subunit">
    <text evidence="32">The mature envelope protein (Env) consists of a homotrimer of non-covalently associated gp120-gp41 heterodimers. The resulting complex protrudes from the virus surface as a spike. There seems to be as few as 10 spikes on the average virion. Surface protein gp120 interacts with host CD4, CCR5 and CXCR4. Gp120 also interacts with the C-type lectins CD209/DC-SIGN and CLEC4M/DC-SIGNR (collectively referred to as DC-SIGN(R)). Gp120 and gp41 interact with GalCer. Gp120 interacts with host ITGA4/ITGB7 complex; on CD4+ T-cells, this interaction results in rapid activation of integrin ITGAL/LFA-1, which facilitates efficient cell-to-cell spreading of HIV-1. Gp120 interacts with cell-associated heparan sulfate; this interaction increases virus infectivity on permissive cells and may be involved in infection of CD4- cells.</text>
</comment>
<dbReference type="InterPro" id="IPR000328">
    <property type="entry name" value="GP41-like"/>
</dbReference>
<evidence type="ECO:0000256" key="10">
    <source>
        <dbReference type="ARBA" id="ARBA00022570"/>
    </source>
</evidence>
<feature type="lipid moiety-binding region" description="S-palmitoyl cysteine; by host" evidence="32">
    <location>
        <position position="758"/>
    </location>
</feature>
<keyword evidence="28 32" id="KW-0325">Glycoprotein</keyword>
<reference evidence="36" key="1">
    <citation type="journal article" date="2012" name="Nature">
        <title>Increased HIV-1 vaccine efficacy against viruses with genetic signatures in Env V2.</title>
        <authorList>
            <person name="Rolland M."/>
            <person name="Edlefsen P.T."/>
            <person name="Larsen B.B."/>
            <person name="Tovanabutra S."/>
            <person name="Sanders-Buell E."/>
            <person name="Hertz T."/>
            <person name="de Camp A.C."/>
            <person name="Carrico C."/>
            <person name="Menis S."/>
            <person name="Magaret C.A."/>
            <person name="Ahmed H."/>
            <person name="Juraska M."/>
            <person name="Chen L."/>
            <person name="Konopa P."/>
            <person name="Nariya S."/>
            <person name="Stoddard J.N."/>
            <person name="Wong K."/>
            <person name="Zhao H."/>
            <person name="Deng W."/>
            <person name="Maust B.S."/>
            <person name="Bose M."/>
            <person name="Howell S."/>
            <person name="Bates A."/>
            <person name="Lazzaro M."/>
            <person name="O'Sullivan A."/>
            <person name="Lei E."/>
            <person name="Bradfield A."/>
            <person name="Ibitamuno G."/>
            <person name="Assawadarachai V."/>
            <person name="O'Connell R.J."/>
            <person name="de Souza M.S."/>
            <person name="Nitayaphan S."/>
            <person name="Rerks-Ngarm S."/>
            <person name="Robb M.L."/>
            <person name="McLellan J.S."/>
            <person name="Georgiev I."/>
            <person name="Kwong P.D."/>
            <person name="Carlson J.M."/>
            <person name="Michael N.L."/>
            <person name="Schief W.R."/>
            <person name="Gilbert P.B."/>
            <person name="Mullins J.I."/>
            <person name="Kim J.H."/>
        </authorList>
    </citation>
    <scope>NUCLEOTIDE SEQUENCE</scope>
    <source>
        <strain evidence="36">AA045a04R</strain>
    </source>
</reference>
<keyword evidence="31 32" id="KW-1160">Virus entry into host cell</keyword>
<evidence type="ECO:0000256" key="20">
    <source>
        <dbReference type="ARBA" id="ARBA00022879"/>
    </source>
</evidence>
<keyword evidence="20 32" id="KW-0261">Viral envelope protein</keyword>
<keyword evidence="14 32" id="KW-0812">Transmembrane</keyword>
<dbReference type="Pfam" id="PF00517">
    <property type="entry name" value="GP41"/>
    <property type="match status" value="1"/>
</dbReference>
<evidence type="ECO:0000313" key="36">
    <source>
        <dbReference type="EMBL" id="AFU28873.1"/>
    </source>
</evidence>
<organism evidence="36">
    <name type="scientific">Human immunodeficiency virus type 1</name>
    <name type="common">HIV-1</name>
    <dbReference type="NCBI Taxonomy" id="11676"/>
    <lineage>
        <taxon>Viruses</taxon>
        <taxon>Riboviria</taxon>
        <taxon>Pararnavirae</taxon>
        <taxon>Artverviricota</taxon>
        <taxon>Revtraviricetes</taxon>
        <taxon>Ortervirales</taxon>
        <taxon>Retroviridae</taxon>
        <taxon>Orthoretrovirinae</taxon>
        <taxon>Lentivirus</taxon>
        <taxon>Lentivirus humimdef1</taxon>
    </lineage>
</organism>
<evidence type="ECO:0000256" key="9">
    <source>
        <dbReference type="ARBA" id="ARBA00022511"/>
    </source>
</evidence>
<comment type="function">
    <text evidence="32">Envelope glycoprotein gp160: Oligomerizes in the host endoplasmic reticulum into predominantly trimers. In a second time, gp160 transits in the host Golgi, where glycosylation is completed. The precursor is then proteolytically cleaved in the trans-Golgi and thereby activated by cellular furin or furin-like proteases to produce gp120 and gp41.</text>
</comment>
<comment type="PTM">
    <text evidence="32">Highly glycosylated by host. The high number of glycan on the protein is reffered to as 'glycan shield' because it contributes to hide protein sequence from adaptive immune system.</text>
</comment>
<evidence type="ECO:0000256" key="17">
    <source>
        <dbReference type="ARBA" id="ARBA00022804"/>
    </source>
</evidence>
<gene>
    <name evidence="32 36" type="primary">env</name>
</gene>
<comment type="miscellaneous">
    <text evidence="32">Inhibitors targeting HIV-1 viral envelope proteins are used as antiretroviral drugs. Attachment of virions to the cell surface via non-specific interactions and CD4 binding can be blocked by inhibitors that include cyanovirin-N, cyclotriazadisulfonamide analogs, PRO 2000, TNX 355 and PRO 542. In addition, BMS 806 can block CD4-induced conformational changes. Env interactions with the coreceptor molecules can be targeted by CCR5 antagonists including SCH-D, maraviroc (UK 427857) and aplaviroc (GW 873140), and the CXCR4 antagonist AMD 070. Fusion of viral and cellular membranes can be inhibited by peptides such as enfuvirtide and tifuvirtide (T 1249). Resistance to inhibitors associated with mutations in Env are observed. Most of the time, single mutations confer only a modest reduction in drug susceptibility. Combination of several mutations is usually required to develop a high-level drug resistance.</text>
</comment>
<evidence type="ECO:0000256" key="5">
    <source>
        <dbReference type="ARBA" id="ARBA00004578"/>
    </source>
</evidence>
<feature type="region of interest" description="Fusion peptide" evidence="32">
    <location>
        <begin position="506"/>
        <end position="526"/>
    </location>
</feature>
<keyword evidence="8 32" id="KW-1170">Fusion of virus membrane with host endosomal membrane</keyword>
<evidence type="ECO:0000256" key="19">
    <source>
        <dbReference type="ARBA" id="ARBA00022870"/>
    </source>
</evidence>
<feature type="short sequence motif" description="YXXL motif; contains endocytosis signal" evidence="32">
    <location>
        <begin position="706"/>
        <end position="709"/>
    </location>
</feature>
<keyword evidence="30 32" id="KW-0449">Lipoprotein</keyword>
<keyword evidence="15 32" id="KW-0053">Apoptosis</keyword>
<dbReference type="GO" id="GO:0019031">
    <property type="term" value="C:viral envelope"/>
    <property type="evidence" value="ECO:0007669"/>
    <property type="project" value="UniProtKB-KW"/>
</dbReference>
<evidence type="ECO:0000256" key="16">
    <source>
        <dbReference type="ARBA" id="ARBA00022729"/>
    </source>
</evidence>
<keyword evidence="23 32" id="KW-1039">Host endosome</keyword>
<comment type="function">
    <text evidence="32">Transmembrane protein gp41: Acts as a class I viral fusion protein. Under the current model, the protein has at least 3 conformational states: pre-fusion native state, pre-hairpin intermediate state, and post-fusion hairpin state. During fusion of viral and target intracellular membranes, the coiled coil regions (heptad repeats) assume a trimer-of-hairpins structure, positioning the fusion peptide in close proximity to the C-terminal region of the ectodomain. The formation of this structure appears to drive apposition and subsequent fusion of viral and target cell membranes. Complete fusion occurs in host cell endosomes and is dynamin-dependent, however some lipid transfer might occur at the plasma membrane. The virus undergoes clathrin-dependent internalization long before endosomal fusion, thus minimizing the surface exposure of conserved viral epitopes during fusion and reducing the efficacy of inhibitors targeting these epitopes. Membranes fusion leads to delivery of the nucleocapsid into the cytoplasm.</text>
</comment>
<comment type="subcellular location">
    <molecule>Transmembrane protein gp41</molecule>
    <subcellularLocation>
        <location evidence="32">Virion membrane</location>
        <topology evidence="32">Single-pass type I membrane protein</topology>
    </subcellularLocation>
    <subcellularLocation>
        <location evidence="32">Host cell membrane</location>
        <topology evidence="32">Single-pass type I membrane protein</topology>
    </subcellularLocation>
    <subcellularLocation>
        <location evidence="32">Host endosome membrane</location>
        <topology evidence="32">Single-pass type I membrane protein</topology>
    </subcellularLocation>
    <text evidence="32">It is probably concentrated at the site of budding and incorporated into the virions possibly by contacts between the cytoplasmic tail of Env and the N-terminus of Gag.</text>
</comment>
<keyword evidence="7 32" id="KW-1168">Fusion of virus membrane with host membrane</keyword>
<keyword evidence="13 32" id="KW-0165">Cleavage on pair of basic residues</keyword>
<dbReference type="FunFam" id="1.20.5.490:FF:000001">
    <property type="entry name" value="Envelope glycoprotein gp160"/>
    <property type="match status" value="1"/>
</dbReference>
<feature type="site" description="Cleavage; by host furin" evidence="32">
    <location>
        <begin position="505"/>
        <end position="506"/>
    </location>
</feature>
<dbReference type="Gene3D" id="2.170.40.20">
    <property type="entry name" value="Human immunodeficiency virus 1, Gp160, envelope glycoprotein"/>
    <property type="match status" value="2"/>
</dbReference>
<evidence type="ECO:0000256" key="27">
    <source>
        <dbReference type="ARBA" id="ARBA00023157"/>
    </source>
</evidence>
<comment type="miscellaneous">
    <text evidence="32">HIV-1 lineages are divided in three main groups, M (for Major), O (for Outlier), and N (for New, or Non-M, Non-O). The vast majority of strains found worldwide belong to the group M. Group O seems to be endemic to and largely confined to Cameroon and neighboring countries in West Central Africa, where these viruses represent a small minority of HIV-1 strains. The group N is represented by a limited number of isolates from Cameroonian persons. The group M is further subdivided in 9 clades or subtypes (A to D, F to H, J and K).</text>
</comment>
<feature type="transmembrane region" description="Helical" evidence="33">
    <location>
        <begin position="506"/>
        <end position="529"/>
    </location>
</feature>
<dbReference type="GO" id="GO:0019064">
    <property type="term" value="P:fusion of virus membrane with host plasma membrane"/>
    <property type="evidence" value="ECO:0007669"/>
    <property type="project" value="UniProtKB-UniRule"/>
</dbReference>
<keyword evidence="19 32" id="KW-1043">Host membrane</keyword>
<feature type="region of interest" description="CD4-binding loop" evidence="32">
    <location>
        <begin position="362"/>
        <end position="372"/>
    </location>
</feature>
<evidence type="ECO:0000256" key="31">
    <source>
        <dbReference type="ARBA" id="ARBA00023296"/>
    </source>
</evidence>
<dbReference type="GO" id="GO:0016020">
    <property type="term" value="C:membrane"/>
    <property type="evidence" value="ECO:0007669"/>
    <property type="project" value="UniProtKB-UniRule"/>
</dbReference>
<keyword evidence="25 32" id="KW-0472">Membrane</keyword>
<comment type="domain">
    <text evidence="32">The membrane proximal external region (MPER) present in gp41 is a tryptophan-rich region recognized by the antibodies 2F5, Z13, and 4E10. MPER seems to play a role in fusion.</text>
</comment>
<evidence type="ECO:0000256" key="13">
    <source>
        <dbReference type="ARBA" id="ARBA00022685"/>
    </source>
</evidence>
<keyword evidence="9 32" id="KW-1032">Host cell membrane</keyword>
<feature type="chain" id="PRO_5023427977" description="Envelope glycoprotein gp160" evidence="32">
    <location>
        <begin position="32"/>
        <end position="857"/>
    </location>
</feature>
<comment type="domain">
    <text evidence="32">Some of the most genetically diverse regions of the viral genome are present in Env. They are called variable regions 1 through 5 (V1 through V5). Coreceptor usage of gp120 is determined mainly by the primary structure of the third variable region (V3) in the outer domain of gp120. The sequence of V3 determines which coreceptor, CCR5 and/or CXCR4 (corresponding to R5/macrophage, X4/T cell and R5X4/T cell and macrophage tropism), is used to trigger the fusion potential of the Env complex, and hence which cells the virus can infect. Binding to CCR5 involves a region adjacent in addition to V3.</text>
</comment>
<accession>K0GGJ7</accession>
<keyword evidence="11 32" id="KW-0945">Host-virus interaction</keyword>
<dbReference type="InterPro" id="IPR000777">
    <property type="entry name" value="HIV1_Gp120"/>
</dbReference>
<dbReference type="SUPFAM" id="SSF56502">
    <property type="entry name" value="gp120 core"/>
    <property type="match status" value="2"/>
</dbReference>
<evidence type="ECO:0000256" key="1">
    <source>
        <dbReference type="ARBA" id="ARBA00004402"/>
    </source>
</evidence>
<keyword evidence="21 32" id="KW-1164">Virus endocytosis by host</keyword>
<reference evidence="36" key="2">
    <citation type="journal article" date="2015" name="PLoS Comput. Biol.">
        <title>Comprehensive sieve analysis of breakthrough HIV-1 sequences in the RV144 vaccine efficacy trial.</title>
        <authorList>
            <consortium name="RV144 Sequencing Team"/>
            <person name="Edlefsen P.T."/>
            <person name="Rolland M."/>
            <person name="Hertz T."/>
            <person name="Tovanabutra S."/>
            <person name="Gartland A.J."/>
            <person name="deCamp A.C."/>
            <person name="Magaret C.A."/>
            <person name="Ahmed H."/>
            <person name="Gottardo R."/>
            <person name="Juraska M."/>
            <person name="McCoy C."/>
            <person name="Larsen B.B."/>
            <person name="Sanders-Buell E."/>
            <person name="Carrico C."/>
            <person name="Menis S."/>
            <person name="Kijak G.H."/>
            <person name="Bose M."/>
            <person name="Arroyo M.A."/>
            <person name="O'Connell R.J."/>
            <person name="Nitayaphan S."/>
            <person name="Pitisuttithum P."/>
            <person name="Kaewkungwal J."/>
            <person name="Rerks-Ngarm S."/>
            <person name="Robb M.L."/>
            <person name="Kirys T."/>
            <person name="Georgiev I.S."/>
            <person name="Kwong P.D."/>
            <person name="Scheffler K."/>
            <person name="Pond S.L."/>
            <person name="Carlson J.M."/>
            <person name="Michael N.L."/>
            <person name="Schief W.R."/>
            <person name="Mullins J.I."/>
            <person name="Kim J.H."/>
            <person name="Gilbert P.B."/>
        </authorList>
    </citation>
    <scope>NUCLEOTIDE SEQUENCE</scope>
    <source>
        <strain evidence="36">AA045a04R</strain>
    </source>
</reference>
<comment type="subcellular location">
    <molecule>Surface protein gp120</molecule>
    <subcellularLocation>
        <location evidence="32">Virion membrane</location>
        <topology evidence="32">Peripheral membrane protein</topology>
    </subcellularLocation>
    <subcellularLocation>
        <location evidence="32">Host cell membrane</location>
        <topology evidence="32">Peripheral membrane protein</topology>
    </subcellularLocation>
    <subcellularLocation>
        <location evidence="32">Host endosome membrane</location>
        <topology evidence="32">Single-pass type I membrane protein</topology>
    </subcellularLocation>
    <text evidence="32">The surface protein is not anchored to the viral envelope, but associates with the extravirion surface through its binding to TM. It is probably concentrated at the site of budding and incorporated into the virions possibly by contacts between the cytoplasmic tail of Env and the N-terminus of Gag.</text>
</comment>
<dbReference type="GO" id="GO:0005198">
    <property type="term" value="F:structural molecule activity"/>
    <property type="evidence" value="ECO:0007669"/>
    <property type="project" value="UniProtKB-UniRule"/>
</dbReference>
<evidence type="ECO:0000256" key="15">
    <source>
        <dbReference type="ARBA" id="ARBA00022703"/>
    </source>
</evidence>
<feature type="domain" description="Retroviral envelope protein GP41-like" evidence="35">
    <location>
        <begin position="524"/>
        <end position="715"/>
    </location>
</feature>
<feature type="coiled-coil region" evidence="32">
    <location>
        <begin position="627"/>
        <end position="661"/>
    </location>
</feature>
<dbReference type="FunFam" id="1.10.287.210:FF:000001">
    <property type="entry name" value="Envelope glycoprotein gp160"/>
    <property type="match status" value="1"/>
</dbReference>
<keyword evidence="27 32" id="KW-1015">Disulfide bond</keyword>
<dbReference type="InterPro" id="IPR036377">
    <property type="entry name" value="Gp120_core_sf"/>
</dbReference>
<keyword evidence="26 32" id="KW-0564">Palmitate</keyword>
<comment type="domain">
    <text evidence="32 33">The 17 amino acids long immunosuppressive region is present in many retroviral envelope proteins. Synthetic peptides derived from this relatively conserved sequence inhibit immune function in vitro and in vivo.</text>
</comment>
<evidence type="ECO:0000259" key="35">
    <source>
        <dbReference type="Pfam" id="PF00517"/>
    </source>
</evidence>
<evidence type="ECO:0000256" key="30">
    <source>
        <dbReference type="ARBA" id="ARBA00023288"/>
    </source>
</evidence>
<evidence type="ECO:0000256" key="25">
    <source>
        <dbReference type="ARBA" id="ARBA00023136"/>
    </source>
</evidence>
<dbReference type="FunFam" id="2.170.40.20:FF:000003">
    <property type="entry name" value="Envelope glycoprotein gp160"/>
    <property type="match status" value="1"/>
</dbReference>